<accession>A0ABY4G415</accession>
<dbReference type="InterPro" id="IPR025738">
    <property type="entry name" value="BatD"/>
</dbReference>
<sequence>MEKAFCVALNCYHSLYAAFTFQLNYFFLLLLHATAEWCAAAGQAVGVAPAAQAELELGPAALPVTEYFTISFRLRGAALERYSAFPDLEGFKKSGKSSTTTTRIVEGQTTTELTITQRYAAYTEGEIVVKPFTMTINGLTVRSNGLTVRVGPAPTAGAGATTPAGGGLQGIGLLDNLFGKPKPQEYVEPKDNAFLALVPDKTSAFVGEGVHVGLYFYLTPADQGLLDFYNFAGQLPDILQQLRQRTAWEEPFNEQEIVPESVTMGGKPFLRYRLYEAEYYPLNAEPLVFPSVALRMVKYRLAKNPAEGLDNRLEGYKTYLTTARTIRVKPLPPHPLRDLVPVGHYQLREAVNQTTFRTGQAFTYSFGVEGEGNLAAVSAPVVPPKPGLEVYGPDVQQELTRQAGRVGGRKVFTYRLVARQPGKLQLDSLLSLVFFDPTVGRYDTLRAELAPIIRGRCAMPVPSAHPATTRSTKMCFSTPTILYNHSMPTTTYAATPTIFWLFCWGWRSGVGGENVEIACG</sequence>
<dbReference type="PANTHER" id="PTHR40940:SF2">
    <property type="entry name" value="BATD"/>
    <property type="match status" value="1"/>
</dbReference>
<name>A0ABY4G415_9BACT</name>
<dbReference type="RefSeq" id="WP_245119533.1">
    <property type="nucleotide sequence ID" value="NZ_CP095061.1"/>
</dbReference>
<evidence type="ECO:0000313" key="2">
    <source>
        <dbReference type="Proteomes" id="UP000830401"/>
    </source>
</evidence>
<protein>
    <submittedName>
        <fullName evidence="1">BatD family protein</fullName>
    </submittedName>
</protein>
<proteinExistence type="predicted"/>
<dbReference type="EMBL" id="CP095061">
    <property type="protein sequence ID" value="UOQ65527.1"/>
    <property type="molecule type" value="Genomic_DNA"/>
</dbReference>
<dbReference type="Pfam" id="PF13584">
    <property type="entry name" value="BatD"/>
    <property type="match status" value="2"/>
</dbReference>
<evidence type="ECO:0000313" key="1">
    <source>
        <dbReference type="EMBL" id="UOQ65527.1"/>
    </source>
</evidence>
<dbReference type="PANTHER" id="PTHR40940">
    <property type="entry name" value="PROTEIN BATD-RELATED"/>
    <property type="match status" value="1"/>
</dbReference>
<reference evidence="1" key="1">
    <citation type="submission" date="2022-04" db="EMBL/GenBank/DDBJ databases">
        <title>Hymenobacter sp. isolated from the air.</title>
        <authorList>
            <person name="Won M."/>
            <person name="Lee C.-M."/>
            <person name="Woen H.-Y."/>
            <person name="Kwon S.-W."/>
        </authorList>
    </citation>
    <scope>NUCLEOTIDE SEQUENCE</scope>
    <source>
        <strain evidence="1">5420S-77</strain>
    </source>
</reference>
<organism evidence="1 2">
    <name type="scientific">Hymenobacter volaticus</name>
    <dbReference type="NCBI Taxonomy" id="2932254"/>
    <lineage>
        <taxon>Bacteria</taxon>
        <taxon>Pseudomonadati</taxon>
        <taxon>Bacteroidota</taxon>
        <taxon>Cytophagia</taxon>
        <taxon>Cytophagales</taxon>
        <taxon>Hymenobacteraceae</taxon>
        <taxon>Hymenobacter</taxon>
    </lineage>
</organism>
<keyword evidence="2" id="KW-1185">Reference proteome</keyword>
<dbReference type="Proteomes" id="UP000830401">
    <property type="component" value="Chromosome"/>
</dbReference>
<gene>
    <name evidence="1" type="ORF">MUN86_18585</name>
</gene>